<sequence length="271" mass="28705">MTSDRRILEKEARRGWPHPAAWLCAAGLGVALIAGTSGAVAQTVSGAVSTFPGGSAEISVAQVRQMSVVVQAAGTVIYTDPTGGAERYAAHPPPDLILVSHEHAEHYDAATLQQLLQPETIIVVPPFVRDLLPESLAGRAVVLGNGQHVDLGEIGVSAVAAYGLRGPAQVWHPQGRGNGYVVTVDDRRLYFAGSTDAVPEMLALEDVFVAFLPLYPPYALGPDEAAAAVAAFRPASVYIYQYNSRATRDAFEQAMTHAAPETTVVLPEITR</sequence>
<dbReference type="PANTHER" id="PTHR43546">
    <property type="entry name" value="UPF0173 METAL-DEPENDENT HYDROLASE MJ1163-RELATED"/>
    <property type="match status" value="1"/>
</dbReference>
<proteinExistence type="predicted"/>
<dbReference type="Pfam" id="PF13483">
    <property type="entry name" value="Lactamase_B_3"/>
    <property type="match status" value="1"/>
</dbReference>
<dbReference type="EMBL" id="WHUT02000006">
    <property type="protein sequence ID" value="NUB44988.1"/>
    <property type="molecule type" value="Genomic_DNA"/>
</dbReference>
<evidence type="ECO:0000313" key="2">
    <source>
        <dbReference type="Proteomes" id="UP000484076"/>
    </source>
</evidence>
<name>A0A8X8GVA0_9RHOB</name>
<evidence type="ECO:0000313" key="1">
    <source>
        <dbReference type="EMBL" id="NUB44988.1"/>
    </source>
</evidence>
<dbReference type="Proteomes" id="UP000484076">
    <property type="component" value="Unassembled WGS sequence"/>
</dbReference>
<dbReference type="Gene3D" id="3.60.15.10">
    <property type="entry name" value="Ribonuclease Z/Hydroxyacylglutathione hydrolase-like"/>
    <property type="match status" value="1"/>
</dbReference>
<organism evidence="1 2">
    <name type="scientific">Fertoeibacter niger</name>
    <dbReference type="NCBI Taxonomy" id="2656921"/>
    <lineage>
        <taxon>Bacteria</taxon>
        <taxon>Pseudomonadati</taxon>
        <taxon>Pseudomonadota</taxon>
        <taxon>Alphaproteobacteria</taxon>
        <taxon>Rhodobacterales</taxon>
        <taxon>Paracoccaceae</taxon>
        <taxon>Fertoeibacter</taxon>
    </lineage>
</organism>
<dbReference type="AlphaFoldDB" id="A0A8X8GVA0"/>
<protein>
    <submittedName>
        <fullName evidence="1">MBL fold metallo-hydrolase</fullName>
    </submittedName>
</protein>
<keyword evidence="2" id="KW-1185">Reference proteome</keyword>
<dbReference type="PANTHER" id="PTHR43546:SF3">
    <property type="entry name" value="UPF0173 METAL-DEPENDENT HYDROLASE MJ1163"/>
    <property type="match status" value="1"/>
</dbReference>
<dbReference type="InterPro" id="IPR036866">
    <property type="entry name" value="RibonucZ/Hydroxyglut_hydro"/>
</dbReference>
<reference evidence="1" key="1">
    <citation type="submission" date="2020-05" db="EMBL/GenBank/DDBJ databases">
        <title>Fertoebacter nigrum gen. nov., sp. nov., a new member of the family Rhodobacteraceae.</title>
        <authorList>
            <person name="Szuroczki S."/>
            <person name="Abbaszade G."/>
            <person name="Buni D."/>
            <person name="Schumann P."/>
            <person name="Toth E."/>
        </authorList>
    </citation>
    <scope>NUCLEOTIDE SEQUENCE</scope>
    <source>
        <strain evidence="1">RG-N-1a</strain>
    </source>
</reference>
<accession>A0A8X8GVA0</accession>
<dbReference type="InterPro" id="IPR050114">
    <property type="entry name" value="UPF0173_UPF0282_UlaG_hydrolase"/>
</dbReference>
<comment type="caution">
    <text evidence="1">The sequence shown here is derived from an EMBL/GenBank/DDBJ whole genome shotgun (WGS) entry which is preliminary data.</text>
</comment>
<dbReference type="RefSeq" id="WP_152825455.1">
    <property type="nucleotide sequence ID" value="NZ_WHUT02000006.1"/>
</dbReference>
<gene>
    <name evidence="1" type="ORF">GEU84_011370</name>
</gene>
<dbReference type="SUPFAM" id="SSF56281">
    <property type="entry name" value="Metallo-hydrolase/oxidoreductase"/>
    <property type="match status" value="1"/>
</dbReference>